<dbReference type="AlphaFoldDB" id="A0A166DQA7"/>
<dbReference type="Gene3D" id="2.60.120.920">
    <property type="match status" value="1"/>
</dbReference>
<dbReference type="EMBL" id="KV417610">
    <property type="protein sequence ID" value="KZP14962.1"/>
    <property type="molecule type" value="Genomic_DNA"/>
</dbReference>
<evidence type="ECO:0000313" key="3">
    <source>
        <dbReference type="EMBL" id="KZP14962.1"/>
    </source>
</evidence>
<dbReference type="STRING" id="436010.A0A166DQA7"/>
<organism evidence="3 4">
    <name type="scientific">Athelia psychrophila</name>
    <dbReference type="NCBI Taxonomy" id="1759441"/>
    <lineage>
        <taxon>Eukaryota</taxon>
        <taxon>Fungi</taxon>
        <taxon>Dikarya</taxon>
        <taxon>Basidiomycota</taxon>
        <taxon>Agaricomycotina</taxon>
        <taxon>Agaricomycetes</taxon>
        <taxon>Agaricomycetidae</taxon>
        <taxon>Atheliales</taxon>
        <taxon>Atheliaceae</taxon>
        <taxon>Athelia</taxon>
    </lineage>
</organism>
<dbReference type="SMART" id="SM00449">
    <property type="entry name" value="SPRY"/>
    <property type="match status" value="1"/>
</dbReference>
<evidence type="ECO:0000313" key="4">
    <source>
        <dbReference type="Proteomes" id="UP000076532"/>
    </source>
</evidence>
<accession>A0A166DQA7</accession>
<sequence length="294" mass="30780">MMSSTTMRPQRSGNDRIESLKPPPAPFGGEGEGEQVPDPPLMLPTRWSSEVRDTNLTVSPDGRELVVHGTRSSAFGKDAVAVCTDHAIPPTCGVFYYEVEILNSGSLGHISIGLSAGGVKLSRLPGWEKHSWGYHADDGYAFAADKNGRPFGPTYGTSGTAGDIIGCGIDFASHTMFYTKNGTLLDGVISNVGTGTSTSLPPAASSITPATSTVTGTYINATPATPAPIVINTPNASNNPSSNPVNTTCPPPAQIALYPSVGLRHSDETVRANFGQVPFVFDIEEYVAGVKARV</sequence>
<proteinExistence type="predicted"/>
<dbReference type="Pfam" id="PF00622">
    <property type="entry name" value="SPRY"/>
    <property type="match status" value="1"/>
</dbReference>
<feature type="domain" description="B30.2/SPRY" evidence="2">
    <location>
        <begin position="25"/>
        <end position="223"/>
    </location>
</feature>
<keyword evidence="4" id="KW-1185">Reference proteome</keyword>
<dbReference type="InterPro" id="IPR043136">
    <property type="entry name" value="B30.2/SPRY_sf"/>
</dbReference>
<name>A0A166DQA7_9AGAM</name>
<evidence type="ECO:0000256" key="1">
    <source>
        <dbReference type="SAM" id="MobiDB-lite"/>
    </source>
</evidence>
<reference evidence="3 4" key="1">
    <citation type="journal article" date="2016" name="Mol. Biol. Evol.">
        <title>Comparative Genomics of Early-Diverging Mushroom-Forming Fungi Provides Insights into the Origins of Lignocellulose Decay Capabilities.</title>
        <authorList>
            <person name="Nagy L.G."/>
            <person name="Riley R."/>
            <person name="Tritt A."/>
            <person name="Adam C."/>
            <person name="Daum C."/>
            <person name="Floudas D."/>
            <person name="Sun H."/>
            <person name="Yadav J.S."/>
            <person name="Pangilinan J."/>
            <person name="Larsson K.H."/>
            <person name="Matsuura K."/>
            <person name="Barry K."/>
            <person name="Labutti K."/>
            <person name="Kuo R."/>
            <person name="Ohm R.A."/>
            <person name="Bhattacharya S.S."/>
            <person name="Shirouzu T."/>
            <person name="Yoshinaga Y."/>
            <person name="Martin F.M."/>
            <person name="Grigoriev I.V."/>
            <person name="Hibbett D.S."/>
        </authorList>
    </citation>
    <scope>NUCLEOTIDE SEQUENCE [LARGE SCALE GENOMIC DNA]</scope>
    <source>
        <strain evidence="3 4">CBS 109695</strain>
    </source>
</reference>
<dbReference type="PANTHER" id="PTHR12864">
    <property type="entry name" value="RAN BINDING PROTEIN 9-RELATED"/>
    <property type="match status" value="1"/>
</dbReference>
<feature type="region of interest" description="Disordered" evidence="1">
    <location>
        <begin position="1"/>
        <end position="45"/>
    </location>
</feature>
<evidence type="ECO:0000259" key="2">
    <source>
        <dbReference type="PROSITE" id="PS50188"/>
    </source>
</evidence>
<dbReference type="InterPro" id="IPR013320">
    <property type="entry name" value="ConA-like_dom_sf"/>
</dbReference>
<dbReference type="InterPro" id="IPR001870">
    <property type="entry name" value="B30.2/SPRY"/>
</dbReference>
<dbReference type="OrthoDB" id="25503at2759"/>
<feature type="compositionally biased region" description="Polar residues" evidence="1">
    <location>
        <begin position="1"/>
        <end position="12"/>
    </location>
</feature>
<dbReference type="PROSITE" id="PS50188">
    <property type="entry name" value="B302_SPRY"/>
    <property type="match status" value="1"/>
</dbReference>
<dbReference type="InterPro" id="IPR003877">
    <property type="entry name" value="SPRY_dom"/>
</dbReference>
<gene>
    <name evidence="3" type="ORF">FIBSPDRAFT_1048482</name>
</gene>
<dbReference type="Proteomes" id="UP000076532">
    <property type="component" value="Unassembled WGS sequence"/>
</dbReference>
<dbReference type="SUPFAM" id="SSF49899">
    <property type="entry name" value="Concanavalin A-like lectins/glucanases"/>
    <property type="match status" value="1"/>
</dbReference>
<protein>
    <submittedName>
        <fullName evidence="3">SPRY-domain-containing protein</fullName>
    </submittedName>
</protein>
<dbReference type="InterPro" id="IPR050618">
    <property type="entry name" value="Ubq-SigPath_Reg"/>
</dbReference>